<dbReference type="Pfam" id="PF03807">
    <property type="entry name" value="F420_oxidored"/>
    <property type="match status" value="1"/>
</dbReference>
<evidence type="ECO:0000259" key="9">
    <source>
        <dbReference type="Pfam" id="PF03807"/>
    </source>
</evidence>
<feature type="domain" description="Pyrroline-5-carboxylate reductase catalytic N-terminal" evidence="9">
    <location>
        <begin position="11"/>
        <end position="108"/>
    </location>
</feature>
<keyword evidence="12" id="KW-1185">Reference proteome</keyword>
<feature type="domain" description="Pyrroline-5-carboxylate reductase dimerisation" evidence="10">
    <location>
        <begin position="171"/>
        <end position="274"/>
    </location>
</feature>
<evidence type="ECO:0000313" key="11">
    <source>
        <dbReference type="EMBL" id="SDS56188.1"/>
    </source>
</evidence>
<keyword evidence="5 8" id="KW-0641">Proline biosynthesis</keyword>
<evidence type="ECO:0000256" key="5">
    <source>
        <dbReference type="HAMAP-Rule" id="MF_01925"/>
    </source>
</evidence>
<dbReference type="InterPro" id="IPR028939">
    <property type="entry name" value="P5C_Rdtase_cat_N"/>
</dbReference>
<accession>A0A1H1T7R7</accession>
<evidence type="ECO:0000256" key="3">
    <source>
        <dbReference type="ARBA" id="ARBA00023002"/>
    </source>
</evidence>
<evidence type="ECO:0000259" key="10">
    <source>
        <dbReference type="Pfam" id="PF14748"/>
    </source>
</evidence>
<keyword evidence="5 8" id="KW-0028">Amino-acid biosynthesis</keyword>
<proteinExistence type="inferred from homology"/>
<dbReference type="InterPro" id="IPR053790">
    <property type="entry name" value="P5CR-like_CS"/>
</dbReference>
<dbReference type="GO" id="GO:0005737">
    <property type="term" value="C:cytoplasm"/>
    <property type="evidence" value="ECO:0007669"/>
    <property type="project" value="UniProtKB-SubCell"/>
</dbReference>
<dbReference type="InterPro" id="IPR000304">
    <property type="entry name" value="Pyrroline-COOH_reductase"/>
</dbReference>
<evidence type="ECO:0000313" key="12">
    <source>
        <dbReference type="Proteomes" id="UP000182237"/>
    </source>
</evidence>
<dbReference type="GO" id="GO:0055129">
    <property type="term" value="P:L-proline biosynthetic process"/>
    <property type="evidence" value="ECO:0007669"/>
    <property type="project" value="UniProtKB-UniRule"/>
</dbReference>
<dbReference type="EMBL" id="LT629765">
    <property type="protein sequence ID" value="SDS56188.1"/>
    <property type="molecule type" value="Genomic_DNA"/>
</dbReference>
<gene>
    <name evidence="5" type="primary">proC</name>
    <name evidence="11" type="ORF">SAMN04488539_1917</name>
</gene>
<dbReference type="SUPFAM" id="SSF48179">
    <property type="entry name" value="6-phosphogluconate dehydrogenase C-terminal domain-like"/>
    <property type="match status" value="1"/>
</dbReference>
<evidence type="ECO:0000256" key="8">
    <source>
        <dbReference type="RuleBase" id="RU003903"/>
    </source>
</evidence>
<dbReference type="HAMAP" id="MF_01925">
    <property type="entry name" value="P5C_reductase"/>
    <property type="match status" value="1"/>
</dbReference>
<protein>
    <recommendedName>
        <fullName evidence="5 6">Pyrroline-5-carboxylate reductase</fullName>
        <shortName evidence="5">P5C reductase</shortName>
        <shortName evidence="5">P5CR</shortName>
        <ecNumber evidence="5 6">1.5.1.2</ecNumber>
    </recommendedName>
    <alternativeName>
        <fullName evidence="5">PCA reductase</fullName>
    </alternativeName>
</protein>
<name>A0A1H1T7R7_9CORY</name>
<feature type="binding site" evidence="7">
    <location>
        <position position="63"/>
    </location>
    <ligand>
        <name>NADPH</name>
        <dbReference type="ChEBI" id="CHEBI:57783"/>
    </ligand>
</feature>
<comment type="similarity">
    <text evidence="1 5 8">Belongs to the pyrroline-5-carboxylate reductase family.</text>
</comment>
<dbReference type="AlphaFoldDB" id="A0A1H1T7R7"/>
<keyword evidence="5" id="KW-0963">Cytoplasm</keyword>
<dbReference type="UniPathway" id="UPA00098">
    <property type="reaction ID" value="UER00361"/>
</dbReference>
<dbReference type="GO" id="GO:0004735">
    <property type="term" value="F:pyrroline-5-carboxylate reductase activity"/>
    <property type="evidence" value="ECO:0007669"/>
    <property type="project" value="UniProtKB-UniRule"/>
</dbReference>
<evidence type="ECO:0000256" key="4">
    <source>
        <dbReference type="ARBA" id="ARBA00058118"/>
    </source>
</evidence>
<comment type="pathway">
    <text evidence="5 8">Amino-acid biosynthesis; L-proline biosynthesis; L-proline from L-glutamate 5-semialdehyde: step 1/1.</text>
</comment>
<reference evidence="11 12" key="1">
    <citation type="submission" date="2016-10" db="EMBL/GenBank/DDBJ databases">
        <authorList>
            <person name="de Groot N.N."/>
        </authorList>
    </citation>
    <scope>NUCLEOTIDE SEQUENCE [LARGE SCALE GENOMIC DNA]</scope>
    <source>
        <strain evidence="11 12">DSM 45434</strain>
    </source>
</reference>
<sequence>MNAISDIAVDKIAVIGAGSIGEALIAGLVDAGCDPQRITATNRTKRRRDDLAERYGIVTTGDNTEAAADADLCFLCVKPYQILDIIEEISDVVAHNEASTALVSMAAGITISAMETASSAGTPVARVMPNTPMLVGRGVHLASFGRFVEDTQREGITGILAATGEVVSIDEQLIDVATAVSGSGPAYYFLFTEALIDAGVALGLPRDTAERLARATAAGAGEMLASGRSPAELRHAVSSPAGTTAAAIREFEESGLRGSVYRATEACARRARELGK</sequence>
<keyword evidence="2 5" id="KW-0521">NADP</keyword>
<comment type="catalytic activity">
    <reaction evidence="5 8">
        <text>L-proline + NADP(+) = (S)-1-pyrroline-5-carboxylate + NADPH + 2 H(+)</text>
        <dbReference type="Rhea" id="RHEA:14109"/>
        <dbReference type="ChEBI" id="CHEBI:15378"/>
        <dbReference type="ChEBI" id="CHEBI:17388"/>
        <dbReference type="ChEBI" id="CHEBI:57783"/>
        <dbReference type="ChEBI" id="CHEBI:58349"/>
        <dbReference type="ChEBI" id="CHEBI:60039"/>
        <dbReference type="EC" id="1.5.1.2"/>
    </reaction>
</comment>
<dbReference type="InterPro" id="IPR029036">
    <property type="entry name" value="P5CR_dimer"/>
</dbReference>
<dbReference type="STRING" id="1203190.GCA_000312345_01005"/>
<dbReference type="SUPFAM" id="SSF51735">
    <property type="entry name" value="NAD(P)-binding Rossmann-fold domains"/>
    <property type="match status" value="1"/>
</dbReference>
<comment type="function">
    <text evidence="4 5">Catalyzes the reduction of 1-pyrroline-5-carboxylate (PCA) to L-proline.</text>
</comment>
<dbReference type="InterPro" id="IPR036291">
    <property type="entry name" value="NAD(P)-bd_dom_sf"/>
</dbReference>
<dbReference type="PANTHER" id="PTHR11645">
    <property type="entry name" value="PYRROLINE-5-CARBOXYLATE REDUCTASE"/>
    <property type="match status" value="1"/>
</dbReference>
<dbReference type="OrthoDB" id="9805754at2"/>
<organism evidence="11 12">
    <name type="scientific">Corynebacterium timonense</name>
    <dbReference type="NCBI Taxonomy" id="441500"/>
    <lineage>
        <taxon>Bacteria</taxon>
        <taxon>Bacillati</taxon>
        <taxon>Actinomycetota</taxon>
        <taxon>Actinomycetes</taxon>
        <taxon>Mycobacteriales</taxon>
        <taxon>Corynebacteriaceae</taxon>
        <taxon>Corynebacterium</taxon>
    </lineage>
</organism>
<evidence type="ECO:0000256" key="7">
    <source>
        <dbReference type="PIRSR" id="PIRSR000193-1"/>
    </source>
</evidence>
<comment type="subcellular location">
    <subcellularLocation>
        <location evidence="5">Cytoplasm</location>
    </subcellularLocation>
</comment>
<evidence type="ECO:0000256" key="2">
    <source>
        <dbReference type="ARBA" id="ARBA00022857"/>
    </source>
</evidence>
<dbReference type="Proteomes" id="UP000182237">
    <property type="component" value="Chromosome I"/>
</dbReference>
<dbReference type="PIRSF" id="PIRSF000193">
    <property type="entry name" value="Pyrrol-5-carb_rd"/>
    <property type="match status" value="1"/>
</dbReference>
<dbReference type="Gene3D" id="3.40.50.720">
    <property type="entry name" value="NAD(P)-binding Rossmann-like Domain"/>
    <property type="match status" value="1"/>
</dbReference>
<dbReference type="FunFam" id="1.10.3730.10:FF:000001">
    <property type="entry name" value="Pyrroline-5-carboxylate reductase"/>
    <property type="match status" value="1"/>
</dbReference>
<dbReference type="EC" id="1.5.1.2" evidence="5 6"/>
<keyword evidence="3 5" id="KW-0560">Oxidoreductase</keyword>
<dbReference type="NCBIfam" id="TIGR00112">
    <property type="entry name" value="proC"/>
    <property type="match status" value="1"/>
</dbReference>
<dbReference type="eggNOG" id="COG0345">
    <property type="taxonomic scope" value="Bacteria"/>
</dbReference>
<dbReference type="PANTHER" id="PTHR11645:SF0">
    <property type="entry name" value="PYRROLINE-5-CARBOXYLATE REDUCTASE 3"/>
    <property type="match status" value="1"/>
</dbReference>
<dbReference type="InterPro" id="IPR008927">
    <property type="entry name" value="6-PGluconate_DH-like_C_sf"/>
</dbReference>
<comment type="catalytic activity">
    <reaction evidence="5">
        <text>L-proline + NAD(+) = (S)-1-pyrroline-5-carboxylate + NADH + 2 H(+)</text>
        <dbReference type="Rhea" id="RHEA:14105"/>
        <dbReference type="ChEBI" id="CHEBI:15378"/>
        <dbReference type="ChEBI" id="CHEBI:17388"/>
        <dbReference type="ChEBI" id="CHEBI:57540"/>
        <dbReference type="ChEBI" id="CHEBI:57945"/>
        <dbReference type="ChEBI" id="CHEBI:60039"/>
        <dbReference type="EC" id="1.5.1.2"/>
    </reaction>
</comment>
<dbReference type="Pfam" id="PF14748">
    <property type="entry name" value="P5CR_dimer"/>
    <property type="match status" value="1"/>
</dbReference>
<evidence type="ECO:0000256" key="1">
    <source>
        <dbReference type="ARBA" id="ARBA00005525"/>
    </source>
</evidence>
<evidence type="ECO:0000256" key="6">
    <source>
        <dbReference type="NCBIfam" id="TIGR00112"/>
    </source>
</evidence>
<dbReference type="PROSITE" id="PS00521">
    <property type="entry name" value="P5CR"/>
    <property type="match status" value="1"/>
</dbReference>
<dbReference type="Gene3D" id="1.10.3730.10">
    <property type="entry name" value="ProC C-terminal domain-like"/>
    <property type="match status" value="1"/>
</dbReference>